<comment type="function">
    <text evidence="6">Required for mitoribosome formation and stability, and mitochondrial translation.</text>
</comment>
<dbReference type="Gene3D" id="3.40.50.10490">
    <property type="entry name" value="Glucose-6-phosphate isomerase like protein, domain 1"/>
    <property type="match status" value="1"/>
</dbReference>
<dbReference type="FunFam" id="3.40.50.10490:FF:000026">
    <property type="entry name" value="28S ribosomal protein S2, mitochondrial"/>
    <property type="match status" value="1"/>
</dbReference>
<keyword evidence="5" id="KW-0687">Ribonucleoprotein</keyword>
<dbReference type="Proteomes" id="UP000887581">
    <property type="component" value="Unplaced"/>
</dbReference>
<dbReference type="HAMAP" id="MF_00291_B">
    <property type="entry name" value="Ribosomal_uS2_B"/>
    <property type="match status" value="1"/>
</dbReference>
<dbReference type="PRINTS" id="PR00395">
    <property type="entry name" value="RIBOSOMALS2"/>
</dbReference>
<reference evidence="10" key="1">
    <citation type="submission" date="2022-11" db="UniProtKB">
        <authorList>
            <consortium name="WormBaseParasite"/>
        </authorList>
    </citation>
    <scope>IDENTIFICATION</scope>
</reference>
<dbReference type="GO" id="GO:0006412">
    <property type="term" value="P:translation"/>
    <property type="evidence" value="ECO:0007669"/>
    <property type="project" value="InterPro"/>
</dbReference>
<organism evidence="9 10">
    <name type="scientific">Setaria digitata</name>
    <dbReference type="NCBI Taxonomy" id="48799"/>
    <lineage>
        <taxon>Eukaryota</taxon>
        <taxon>Metazoa</taxon>
        <taxon>Ecdysozoa</taxon>
        <taxon>Nematoda</taxon>
        <taxon>Chromadorea</taxon>
        <taxon>Rhabditida</taxon>
        <taxon>Spirurina</taxon>
        <taxon>Spiruromorpha</taxon>
        <taxon>Filarioidea</taxon>
        <taxon>Setariidae</taxon>
        <taxon>Setaria</taxon>
    </lineage>
</organism>
<evidence type="ECO:0000313" key="10">
    <source>
        <dbReference type="WBParaSite" id="sdigi.contig35.g2460.t1"/>
    </source>
</evidence>
<dbReference type="GO" id="GO:0005763">
    <property type="term" value="C:mitochondrial small ribosomal subunit"/>
    <property type="evidence" value="ECO:0007669"/>
    <property type="project" value="UniProtKB-ARBA"/>
</dbReference>
<dbReference type="WBParaSite" id="sdigi.contig35.g2460.t1">
    <property type="protein sequence ID" value="sdigi.contig35.g2460.t1"/>
    <property type="gene ID" value="sdigi.contig35.g2460"/>
</dbReference>
<dbReference type="PANTHER" id="PTHR12534:SF0">
    <property type="entry name" value="SMALL RIBOSOMAL SUBUNIT PROTEIN US2M"/>
    <property type="match status" value="1"/>
</dbReference>
<protein>
    <recommendedName>
        <fullName evidence="7">Small ribosomal subunit protein uS2m</fullName>
    </recommendedName>
    <alternativeName>
        <fullName evidence="8">28S ribosomal protein S2, mitochondrial</fullName>
    </alternativeName>
</protein>
<name>A0A915PV52_9BILA</name>
<dbReference type="InterPro" id="IPR023591">
    <property type="entry name" value="Ribosomal_uS2_flav_dom_sf"/>
</dbReference>
<evidence type="ECO:0000256" key="3">
    <source>
        <dbReference type="ARBA" id="ARBA00022980"/>
    </source>
</evidence>
<sequence length="253" mass="28621">MYKTLFLRQFNAGFRQSMRPCRLMVKEPDADLLQKATVRPSVLLNYVDISLKGRDHFGFKQMVTIDDLFRARVHYGHKIGTVNEKMKWSLFGERLGVCIFDLQKTRECLITALNFVAHIAMRGGMFLFITAERSNMLMVERKALEVGEFAHIRGWKQDTLLNAKTLFGAPVRLPDTIIFLSALTSILETHPAIREAAKMVIPTVGIVDSNADPTYITYPVPGNDDSTPSVQYFMDCFLKAIKIGKEARGLANN</sequence>
<dbReference type="Pfam" id="PF00318">
    <property type="entry name" value="Ribosomal_S2"/>
    <property type="match status" value="2"/>
</dbReference>
<evidence type="ECO:0000256" key="2">
    <source>
        <dbReference type="ARBA" id="ARBA00006242"/>
    </source>
</evidence>
<keyword evidence="9" id="KW-1185">Reference proteome</keyword>
<dbReference type="AlphaFoldDB" id="A0A915PV52"/>
<dbReference type="InterPro" id="IPR005706">
    <property type="entry name" value="Ribosomal_uS2_bac/mit/plastid"/>
</dbReference>
<dbReference type="SUPFAM" id="SSF52313">
    <property type="entry name" value="Ribosomal protein S2"/>
    <property type="match status" value="1"/>
</dbReference>
<dbReference type="CDD" id="cd01425">
    <property type="entry name" value="RPS2"/>
    <property type="match status" value="1"/>
</dbReference>
<dbReference type="PANTHER" id="PTHR12534">
    <property type="entry name" value="30S RIBOSOMAL PROTEIN S2 PROKARYOTIC AND ORGANELLAR"/>
    <property type="match status" value="1"/>
</dbReference>
<evidence type="ECO:0000256" key="4">
    <source>
        <dbReference type="ARBA" id="ARBA00023128"/>
    </source>
</evidence>
<comment type="similarity">
    <text evidence="2">Belongs to the universal ribosomal protein uS2 family.</text>
</comment>
<evidence type="ECO:0000256" key="5">
    <source>
        <dbReference type="ARBA" id="ARBA00023274"/>
    </source>
</evidence>
<dbReference type="GO" id="GO:0003735">
    <property type="term" value="F:structural constituent of ribosome"/>
    <property type="evidence" value="ECO:0007669"/>
    <property type="project" value="InterPro"/>
</dbReference>
<evidence type="ECO:0000256" key="6">
    <source>
        <dbReference type="ARBA" id="ARBA00059792"/>
    </source>
</evidence>
<keyword evidence="4" id="KW-0496">Mitochondrion</keyword>
<evidence type="ECO:0000256" key="7">
    <source>
        <dbReference type="ARBA" id="ARBA00071390"/>
    </source>
</evidence>
<proteinExistence type="inferred from homology"/>
<keyword evidence="3" id="KW-0689">Ribosomal protein</keyword>
<dbReference type="InterPro" id="IPR001865">
    <property type="entry name" value="Ribosomal_uS2"/>
</dbReference>
<evidence type="ECO:0000256" key="8">
    <source>
        <dbReference type="ARBA" id="ARBA00083109"/>
    </source>
</evidence>
<evidence type="ECO:0000256" key="1">
    <source>
        <dbReference type="ARBA" id="ARBA00004173"/>
    </source>
</evidence>
<evidence type="ECO:0000313" key="9">
    <source>
        <dbReference type="Proteomes" id="UP000887581"/>
    </source>
</evidence>
<comment type="subcellular location">
    <subcellularLocation>
        <location evidence="1">Mitochondrion</location>
    </subcellularLocation>
</comment>
<dbReference type="GO" id="GO:0005743">
    <property type="term" value="C:mitochondrial inner membrane"/>
    <property type="evidence" value="ECO:0007669"/>
    <property type="project" value="UniProtKB-ARBA"/>
</dbReference>
<accession>A0A915PV52</accession>